<keyword evidence="2" id="KW-0808">Transferase</keyword>
<evidence type="ECO:0000313" key="2">
    <source>
        <dbReference type="EMBL" id="NEV64953.1"/>
    </source>
</evidence>
<proteinExistence type="predicted"/>
<keyword evidence="3" id="KW-1185">Reference proteome</keyword>
<dbReference type="RefSeq" id="WP_164456208.1">
    <property type="nucleotide sequence ID" value="NZ_JAAIJQ010000128.1"/>
</dbReference>
<gene>
    <name evidence="2" type="primary">dndC</name>
    <name evidence="2" type="ORF">G3446_24345</name>
</gene>
<dbReference type="Gene3D" id="3.40.50.620">
    <property type="entry name" value="HUPs"/>
    <property type="match status" value="1"/>
</dbReference>
<dbReference type="PANTHER" id="PTHR43196">
    <property type="entry name" value="SULFATE ADENYLYLTRANSFERASE SUBUNIT 2"/>
    <property type="match status" value="1"/>
</dbReference>
<comment type="caution">
    <text evidence="2">The sequence shown here is derived from an EMBL/GenBank/DDBJ whole genome shotgun (WGS) entry which is preliminary data.</text>
</comment>
<protein>
    <submittedName>
        <fullName evidence="2">DNA phosphorothioation system sulfurtransferase DndC</fullName>
    </submittedName>
</protein>
<dbReference type="InterPro" id="IPR002500">
    <property type="entry name" value="PAPS_reduct_dom"/>
</dbReference>
<dbReference type="InterPro" id="IPR014729">
    <property type="entry name" value="Rossmann-like_a/b/a_fold"/>
</dbReference>
<reference evidence="2 3" key="1">
    <citation type="submission" date="2020-02" db="EMBL/GenBank/DDBJ databases">
        <title>Genome sequences of Thiorhodococcus mannitoliphagus and Thiorhodococcus minor, purple sulfur photosynthetic bacteria in the gammaproteobacterial family, Chromatiaceae.</title>
        <authorList>
            <person name="Aviles F.A."/>
            <person name="Meyer T.E."/>
            <person name="Kyndt J.A."/>
        </authorList>
    </citation>
    <scope>NUCLEOTIDE SEQUENCE [LARGE SCALE GENOMIC DNA]</scope>
    <source>
        <strain evidence="2 3">DSM 11518</strain>
    </source>
</reference>
<name>A0A6M0K7P1_9GAMM</name>
<sequence>MQMFEKSLTRATCKPEHIQLTRRSLYEQYIADHRSWVVAYSGGKDSTLLLQLVYEMLLEFGPEGTKPIDIVASDTRVEAPNVEDYLADRLSRIESHARANGLPVHVHRVQPTPEQSFWGNLIGKGYPSPTRWFRWCTTKMKIKPSRAVIDGIVRKHGGVVLLLGTRIDESAGRAQRMEGRATNSRGLNPHGEIPDALVMTPIADWTTDQVWEYLFTHNPPPWGGTHDFMLDLYRQASGGECPVVLDLNTPSCGGSRFGCWTCTVVKEDKSMRGFIDSGAAWMRPLNEFRDWLKSIREETSMRDGIRRNDSIGPGPFNSEARKTILRRLFELEKTVGRRLIEDAEISYIQQQWSDKFDVTDSALAIAREFGREVGSLKVTSEDASSDLALIEELAPRFEVQSIWATDLYRLITERYPSLDSPSSHQQLLDDVIKVVENAVRQADRTEPAA</sequence>
<dbReference type="Pfam" id="PF01507">
    <property type="entry name" value="PAPS_reduct"/>
    <property type="match status" value="1"/>
</dbReference>
<dbReference type="NCBIfam" id="TIGR03183">
    <property type="entry name" value="DNA_S_dndC"/>
    <property type="match status" value="1"/>
</dbReference>
<evidence type="ECO:0000313" key="3">
    <source>
        <dbReference type="Proteomes" id="UP000483379"/>
    </source>
</evidence>
<accession>A0A6M0K7P1</accession>
<dbReference type="AlphaFoldDB" id="A0A6M0K7P1"/>
<dbReference type="GO" id="GO:0016740">
    <property type="term" value="F:transferase activity"/>
    <property type="evidence" value="ECO:0007669"/>
    <property type="project" value="UniProtKB-KW"/>
</dbReference>
<dbReference type="EMBL" id="JAAIJQ010000128">
    <property type="protein sequence ID" value="NEV64953.1"/>
    <property type="molecule type" value="Genomic_DNA"/>
</dbReference>
<dbReference type="InterPro" id="IPR050128">
    <property type="entry name" value="Sulfate_adenylyltrnsfr_sub2"/>
</dbReference>
<dbReference type="SUPFAM" id="SSF52402">
    <property type="entry name" value="Adenine nucleotide alpha hydrolases-like"/>
    <property type="match status" value="1"/>
</dbReference>
<organism evidence="2 3">
    <name type="scientific">Thiorhodococcus minor</name>
    <dbReference type="NCBI Taxonomy" id="57489"/>
    <lineage>
        <taxon>Bacteria</taxon>
        <taxon>Pseudomonadati</taxon>
        <taxon>Pseudomonadota</taxon>
        <taxon>Gammaproteobacteria</taxon>
        <taxon>Chromatiales</taxon>
        <taxon>Chromatiaceae</taxon>
        <taxon>Thiorhodococcus</taxon>
    </lineage>
</organism>
<evidence type="ECO:0000259" key="1">
    <source>
        <dbReference type="Pfam" id="PF01507"/>
    </source>
</evidence>
<dbReference type="InterPro" id="IPR017598">
    <property type="entry name" value="SulphurTrfase_DndC"/>
</dbReference>
<dbReference type="Proteomes" id="UP000483379">
    <property type="component" value="Unassembled WGS sequence"/>
</dbReference>
<feature type="domain" description="Phosphoadenosine phosphosulphate reductase" evidence="1">
    <location>
        <begin position="37"/>
        <end position="221"/>
    </location>
</feature>
<dbReference type="PANTHER" id="PTHR43196:SF2">
    <property type="entry name" value="PHOSPHOADENOSINE PHOSPHOSULFATE REDUCTASE"/>
    <property type="match status" value="1"/>
</dbReference>